<dbReference type="OrthoDB" id="10558664at2759"/>
<feature type="coiled-coil region" evidence="1">
    <location>
        <begin position="166"/>
        <end position="208"/>
    </location>
</feature>
<keyword evidence="4" id="KW-1185">Reference proteome</keyword>
<keyword evidence="1" id="KW-0175">Coiled coil</keyword>
<dbReference type="AlphaFoldDB" id="A0A1W0WVT2"/>
<comment type="caution">
    <text evidence="3">The sequence shown here is derived from an EMBL/GenBank/DDBJ whole genome shotgun (WGS) entry which is preliminary data.</text>
</comment>
<organism evidence="3 4">
    <name type="scientific">Hypsibius exemplaris</name>
    <name type="common">Freshwater tardigrade</name>
    <dbReference type="NCBI Taxonomy" id="2072580"/>
    <lineage>
        <taxon>Eukaryota</taxon>
        <taxon>Metazoa</taxon>
        <taxon>Ecdysozoa</taxon>
        <taxon>Tardigrada</taxon>
        <taxon>Eutardigrada</taxon>
        <taxon>Parachela</taxon>
        <taxon>Hypsibioidea</taxon>
        <taxon>Hypsibiidae</taxon>
        <taxon>Hypsibius</taxon>
    </lineage>
</organism>
<evidence type="ECO:0000256" key="2">
    <source>
        <dbReference type="SAM" id="MobiDB-lite"/>
    </source>
</evidence>
<protein>
    <submittedName>
        <fullName evidence="3">Uncharacterized protein</fullName>
    </submittedName>
</protein>
<feature type="compositionally biased region" description="Pro residues" evidence="2">
    <location>
        <begin position="273"/>
        <end position="283"/>
    </location>
</feature>
<accession>A0A1W0WVT2</accession>
<feature type="region of interest" description="Disordered" evidence="2">
    <location>
        <begin position="273"/>
        <end position="309"/>
    </location>
</feature>
<proteinExistence type="predicted"/>
<sequence>MRTLTDEQAFLITHLQDQKKALCLFATYQNLPWPCDNDPLCMPIRAFIAAMMDVFDYLIERQCMYCDVCTLMPPAGRVLRRLALQKTSPTLLARIAYLESSLYEIGPRQVSAYARSAFRLFFRKSHHEKFRHLQQHIKTVPREVLYLSAEEQIPPPKEPKEVLNLIDGLEIKLKNFQKAKEAIEEKRRQDDEQMKRELRIEWENLQQDNKSSACARNNNEVAAITQLDIALLGLDLQERLLHLNTDTNYATAMVAVKAHYFPPDPLAMPVPKKPVDVHPPPNPTWQYGTLLPTQWEPKTKKEKGKKGKK</sequence>
<reference evidence="4" key="1">
    <citation type="submission" date="2017-01" db="EMBL/GenBank/DDBJ databases">
        <title>Comparative genomics of anhydrobiosis in the tardigrade Hypsibius dujardini.</title>
        <authorList>
            <person name="Yoshida Y."/>
            <person name="Koutsovoulos G."/>
            <person name="Laetsch D."/>
            <person name="Stevens L."/>
            <person name="Kumar S."/>
            <person name="Horikawa D."/>
            <person name="Ishino K."/>
            <person name="Komine S."/>
            <person name="Tomita M."/>
            <person name="Blaxter M."/>
            <person name="Arakawa K."/>
        </authorList>
    </citation>
    <scope>NUCLEOTIDE SEQUENCE [LARGE SCALE GENOMIC DNA]</scope>
    <source>
        <strain evidence="4">Z151</strain>
    </source>
</reference>
<dbReference type="Proteomes" id="UP000192578">
    <property type="component" value="Unassembled WGS sequence"/>
</dbReference>
<evidence type="ECO:0000313" key="4">
    <source>
        <dbReference type="Proteomes" id="UP000192578"/>
    </source>
</evidence>
<evidence type="ECO:0000313" key="3">
    <source>
        <dbReference type="EMBL" id="OQV19312.1"/>
    </source>
</evidence>
<gene>
    <name evidence="3" type="ORF">BV898_06730</name>
</gene>
<dbReference type="EMBL" id="MTYJ01000041">
    <property type="protein sequence ID" value="OQV19312.1"/>
    <property type="molecule type" value="Genomic_DNA"/>
</dbReference>
<feature type="compositionally biased region" description="Basic residues" evidence="2">
    <location>
        <begin position="300"/>
        <end position="309"/>
    </location>
</feature>
<evidence type="ECO:0000256" key="1">
    <source>
        <dbReference type="SAM" id="Coils"/>
    </source>
</evidence>
<name>A0A1W0WVT2_HYPEX</name>